<protein>
    <submittedName>
        <fullName evidence="2">Placenta-specific gene 8 protein-like protein</fullName>
    </submittedName>
</protein>
<dbReference type="PANTHER" id="PTHR15907">
    <property type="entry name" value="DUF614 FAMILY PROTEIN-RELATED"/>
    <property type="match status" value="1"/>
</dbReference>
<dbReference type="AlphaFoldDB" id="A0AAD3MFH7"/>
<proteinExistence type="inferred from homology"/>
<name>A0AAD3MFH7_LATJO</name>
<reference evidence="2" key="1">
    <citation type="submission" date="2022-08" db="EMBL/GenBank/DDBJ databases">
        <title>Genome sequencing of akame (Lates japonicus).</title>
        <authorList>
            <person name="Hashiguchi Y."/>
            <person name="Takahashi H."/>
        </authorList>
    </citation>
    <scope>NUCLEOTIDE SEQUENCE</scope>
    <source>
        <strain evidence="2">Kochi</strain>
    </source>
</reference>
<comment type="caution">
    <text evidence="2">The sequence shown here is derived from an EMBL/GenBank/DDBJ whole genome shotgun (WGS) entry which is preliminary data.</text>
</comment>
<dbReference type="NCBIfam" id="TIGR01571">
    <property type="entry name" value="A_thal_Cys_rich"/>
    <property type="match status" value="1"/>
</dbReference>
<dbReference type="EMBL" id="BRZM01000018">
    <property type="protein sequence ID" value="GLD53757.1"/>
    <property type="molecule type" value="Genomic_DNA"/>
</dbReference>
<comment type="similarity">
    <text evidence="1">Belongs to the cornifelin family.</text>
</comment>
<evidence type="ECO:0000256" key="1">
    <source>
        <dbReference type="ARBA" id="ARBA00009024"/>
    </source>
</evidence>
<sequence>MYGVRQCKTRKKGMAVYQQPAQVVMVTTTSQAPGSWSTGLCDCCSDMGTCCCALWCFPCMQCQTASMHGWCCCMPCLDFCCVVSCSLRSSIRERHNIPGSCCDDFCKLLWCYTCVWCQMHREVKIRGNRPVTNSVVTTQVVSG</sequence>
<dbReference type="Pfam" id="PF04749">
    <property type="entry name" value="PLAC8"/>
    <property type="match status" value="1"/>
</dbReference>
<dbReference type="Proteomes" id="UP001279410">
    <property type="component" value="Unassembled WGS sequence"/>
</dbReference>
<gene>
    <name evidence="2" type="ORF">AKAME5_000647000</name>
</gene>
<evidence type="ECO:0000313" key="3">
    <source>
        <dbReference type="Proteomes" id="UP001279410"/>
    </source>
</evidence>
<keyword evidence="3" id="KW-1185">Reference proteome</keyword>
<evidence type="ECO:0000313" key="2">
    <source>
        <dbReference type="EMBL" id="GLD53757.1"/>
    </source>
</evidence>
<organism evidence="2 3">
    <name type="scientific">Lates japonicus</name>
    <name type="common">Japanese lates</name>
    <dbReference type="NCBI Taxonomy" id="270547"/>
    <lineage>
        <taxon>Eukaryota</taxon>
        <taxon>Metazoa</taxon>
        <taxon>Chordata</taxon>
        <taxon>Craniata</taxon>
        <taxon>Vertebrata</taxon>
        <taxon>Euteleostomi</taxon>
        <taxon>Actinopterygii</taxon>
        <taxon>Neopterygii</taxon>
        <taxon>Teleostei</taxon>
        <taxon>Neoteleostei</taxon>
        <taxon>Acanthomorphata</taxon>
        <taxon>Carangaria</taxon>
        <taxon>Carangaria incertae sedis</taxon>
        <taxon>Centropomidae</taxon>
        <taxon>Lates</taxon>
    </lineage>
</organism>
<dbReference type="InterPro" id="IPR006461">
    <property type="entry name" value="PLAC_motif_containing"/>
</dbReference>
<accession>A0AAD3MFH7</accession>